<evidence type="ECO:0000259" key="3">
    <source>
        <dbReference type="Pfam" id="PF07859"/>
    </source>
</evidence>
<dbReference type="EMBL" id="CP000390">
    <property type="protein sequence ID" value="ABG64523.1"/>
    <property type="molecule type" value="Genomic_DNA"/>
</dbReference>
<proteinExistence type="inferred from homology"/>
<dbReference type="GO" id="GO:0005829">
    <property type="term" value="C:cytosol"/>
    <property type="evidence" value="ECO:0007669"/>
    <property type="project" value="TreeGrafter"/>
</dbReference>
<dbReference type="InterPro" id="IPR013094">
    <property type="entry name" value="AB_hydrolase_3"/>
</dbReference>
<evidence type="ECO:0000256" key="2">
    <source>
        <dbReference type="ARBA" id="ARBA00022801"/>
    </source>
</evidence>
<dbReference type="InterPro" id="IPR002168">
    <property type="entry name" value="Lipase_GDXG_HIS_AS"/>
</dbReference>
<dbReference type="PROSITE" id="PS01173">
    <property type="entry name" value="LIPASE_GDXG_HIS"/>
    <property type="match status" value="1"/>
</dbReference>
<dbReference type="KEGG" id="mes:Meso_3151"/>
<dbReference type="AlphaFoldDB" id="Q11DK2"/>
<dbReference type="OrthoDB" id="9806180at2"/>
<comment type="similarity">
    <text evidence="1">Belongs to the 'GDXG' lipolytic enzyme family.</text>
</comment>
<dbReference type="STRING" id="266779.Meso_3151"/>
<dbReference type="Pfam" id="PF07859">
    <property type="entry name" value="Abhydrolase_3"/>
    <property type="match status" value="1"/>
</dbReference>
<name>Q11DK2_CHESB</name>
<accession>Q11DK2</accession>
<evidence type="ECO:0000313" key="4">
    <source>
        <dbReference type="EMBL" id="ABG64523.1"/>
    </source>
</evidence>
<keyword evidence="2 4" id="KW-0378">Hydrolase</keyword>
<dbReference type="PANTHER" id="PTHR23025">
    <property type="entry name" value="TRIACYLGLYCEROL LIPASE"/>
    <property type="match status" value="1"/>
</dbReference>
<dbReference type="SUPFAM" id="SSF53474">
    <property type="entry name" value="alpha/beta-Hydrolases"/>
    <property type="match status" value="1"/>
</dbReference>
<protein>
    <submittedName>
        <fullName evidence="4">Alpha/beta hydrolase fold-3</fullName>
    </submittedName>
</protein>
<reference evidence="4" key="1">
    <citation type="submission" date="2006-06" db="EMBL/GenBank/DDBJ databases">
        <title>Complete sequence of chromosome of Chelativorans sp. BNC1.</title>
        <authorList>
            <consortium name="US DOE Joint Genome Institute"/>
            <person name="Copeland A."/>
            <person name="Lucas S."/>
            <person name="Lapidus A."/>
            <person name="Barry K."/>
            <person name="Detter J.C."/>
            <person name="Glavina del Rio T."/>
            <person name="Hammon N."/>
            <person name="Israni S."/>
            <person name="Dalin E."/>
            <person name="Tice H."/>
            <person name="Pitluck S."/>
            <person name="Chertkov O."/>
            <person name="Brettin T."/>
            <person name="Bruce D."/>
            <person name="Han C."/>
            <person name="Tapia R."/>
            <person name="Gilna P."/>
            <person name="Schmutz J."/>
            <person name="Larimer F."/>
            <person name="Land M."/>
            <person name="Hauser L."/>
            <person name="Kyrpides N."/>
            <person name="Mikhailova N."/>
            <person name="Richardson P."/>
        </authorList>
    </citation>
    <scope>NUCLEOTIDE SEQUENCE</scope>
    <source>
        <strain evidence="4">BNC1</strain>
    </source>
</reference>
<dbReference type="GO" id="GO:0004771">
    <property type="term" value="F:sterol ester esterase activity"/>
    <property type="evidence" value="ECO:0007669"/>
    <property type="project" value="TreeGrafter"/>
</dbReference>
<dbReference type="GO" id="GO:0019433">
    <property type="term" value="P:triglyceride catabolic process"/>
    <property type="evidence" value="ECO:0007669"/>
    <property type="project" value="TreeGrafter"/>
</dbReference>
<evidence type="ECO:0000256" key="1">
    <source>
        <dbReference type="ARBA" id="ARBA00010515"/>
    </source>
</evidence>
<dbReference type="InterPro" id="IPR029058">
    <property type="entry name" value="AB_hydrolase_fold"/>
</dbReference>
<feature type="domain" description="Alpha/beta hydrolase fold-3" evidence="3">
    <location>
        <begin position="108"/>
        <end position="313"/>
    </location>
</feature>
<sequence>MVKPTSRLGRTIFVNESNLLKNGSGTLCPIDPEISLFLERLREGWSRHPPLSAVSSAEARWIAEIVREPFRQGGPVMAETLELLIPTRHGDMRARLYDPGLGEDAPVLIYLHGGGFTLFSINTHDRLMREYAHAARVKVLGLDYYLAPEHKYPVALDQVEDTLEWIGSANLGVDMQRLALGGDSAGGNLSLAAAIRMRDKGRPAAVKGLLFNYAGFATDCSDEAEALHGGPGSVMDRDEVRSFIRNYTRSPEDMKNPEVNLLDANVDHLPPSFFVIADRDIIAENSLAMAGKLRAAGNAMTCKIYRGATHSFLEAMSMSALARQAIADGADFIARILNTDAKYGLRAAS</sequence>
<dbReference type="GO" id="GO:0004806">
    <property type="term" value="F:triacylglycerol lipase activity"/>
    <property type="evidence" value="ECO:0007669"/>
    <property type="project" value="TreeGrafter"/>
</dbReference>
<dbReference type="Gene3D" id="3.40.50.1820">
    <property type="entry name" value="alpha/beta hydrolase"/>
    <property type="match status" value="1"/>
</dbReference>
<gene>
    <name evidence="4" type="ordered locus">Meso_3151</name>
</gene>
<organism evidence="4">
    <name type="scientific">Chelativorans sp. (strain BNC1)</name>
    <dbReference type="NCBI Taxonomy" id="266779"/>
    <lineage>
        <taxon>Bacteria</taxon>
        <taxon>Pseudomonadati</taxon>
        <taxon>Pseudomonadota</taxon>
        <taxon>Alphaproteobacteria</taxon>
        <taxon>Hyphomicrobiales</taxon>
        <taxon>Phyllobacteriaceae</taxon>
        <taxon>Chelativorans</taxon>
    </lineage>
</organism>
<dbReference type="eggNOG" id="COG0657">
    <property type="taxonomic scope" value="Bacteria"/>
</dbReference>
<dbReference type="HOGENOM" id="CLU_012494_6_4_5"/>
<dbReference type="PANTHER" id="PTHR23025:SF3">
    <property type="entry name" value="HORMONE-SENSITIVE LIPASE"/>
    <property type="match status" value="1"/>
</dbReference>
<dbReference type="ESTHER" id="messb-q11dk2">
    <property type="family name" value="Hormone-sensitive_lipase_like"/>
</dbReference>